<comment type="caution">
    <text evidence="4">The sequence shown here is derived from an EMBL/GenBank/DDBJ whole genome shotgun (WGS) entry which is preliminary data.</text>
</comment>
<accession>A0A0J0YPZ0</accession>
<dbReference type="PROSITE" id="PS51668">
    <property type="entry name" value="TSAA_2"/>
    <property type="match status" value="1"/>
</dbReference>
<keyword evidence="4" id="KW-0808">Transferase</keyword>
<dbReference type="InterPro" id="IPR023368">
    <property type="entry name" value="UPF0066_cons_site"/>
</dbReference>
<dbReference type="InterPro" id="IPR036414">
    <property type="entry name" value="YaeB_N_sf"/>
</dbReference>
<dbReference type="Pfam" id="PF01980">
    <property type="entry name" value="TrmO_N"/>
    <property type="match status" value="1"/>
</dbReference>
<dbReference type="RefSeq" id="WP_047761688.1">
    <property type="nucleotide sequence ID" value="NZ_CP091510.1"/>
</dbReference>
<organism evidence="4 5">
    <name type="scientific">Neisseria arctica</name>
    <dbReference type="NCBI Taxonomy" id="1470200"/>
    <lineage>
        <taxon>Bacteria</taxon>
        <taxon>Pseudomonadati</taxon>
        <taxon>Pseudomonadota</taxon>
        <taxon>Betaproteobacteria</taxon>
        <taxon>Neisseriales</taxon>
        <taxon>Neisseriaceae</taxon>
        <taxon>Neisseria</taxon>
    </lineage>
</organism>
<dbReference type="SUPFAM" id="SSF118196">
    <property type="entry name" value="YaeB-like"/>
    <property type="match status" value="1"/>
</dbReference>
<dbReference type="Proteomes" id="UP000036027">
    <property type="component" value="Unassembled WGS sequence"/>
</dbReference>
<dbReference type="OrthoDB" id="9804309at2"/>
<evidence type="ECO:0000256" key="2">
    <source>
        <dbReference type="ARBA" id="ARBA00033753"/>
    </source>
</evidence>
<dbReference type="NCBIfam" id="TIGR00104">
    <property type="entry name" value="tRNA_TsaA"/>
    <property type="match status" value="1"/>
</dbReference>
<dbReference type="AlphaFoldDB" id="A0A0J0YPZ0"/>
<dbReference type="GO" id="GO:0032259">
    <property type="term" value="P:methylation"/>
    <property type="evidence" value="ECO:0007669"/>
    <property type="project" value="UniProtKB-KW"/>
</dbReference>
<reference evidence="4 5" key="1">
    <citation type="submission" date="2014-11" db="EMBL/GenBank/DDBJ databases">
        <title>Genome of a novel goose pathogen.</title>
        <authorList>
            <person name="Hansen C.M."/>
            <person name="Hueffer K."/>
            <person name="Choi S.C."/>
        </authorList>
    </citation>
    <scope>NUCLEOTIDE SEQUENCE [LARGE SCALE GENOMIC DNA]</scope>
    <source>
        <strain evidence="4 5">KH1503</strain>
    </source>
</reference>
<dbReference type="CDD" id="cd09281">
    <property type="entry name" value="UPF0066"/>
    <property type="match status" value="1"/>
</dbReference>
<dbReference type="InterPro" id="IPR023370">
    <property type="entry name" value="TrmO-like_N"/>
</dbReference>
<keyword evidence="5" id="KW-1185">Reference proteome</keyword>
<dbReference type="InterPro" id="IPR040372">
    <property type="entry name" value="YaeB-like"/>
</dbReference>
<dbReference type="STRING" id="1470200.PL75_09450"/>
<dbReference type="PANTHER" id="PTHR12818:SF0">
    <property type="entry name" value="TRNA (ADENINE(37)-N6)-METHYLTRANSFERASE"/>
    <property type="match status" value="1"/>
</dbReference>
<evidence type="ECO:0000313" key="5">
    <source>
        <dbReference type="Proteomes" id="UP000036027"/>
    </source>
</evidence>
<gene>
    <name evidence="4" type="ORF">PL75_09450</name>
</gene>
<name>A0A0J0YPZ0_9NEIS</name>
<sequence>MQHIIHSIAIARSPYRQKFGVARQPGLVPAAEIRIELNPEFTADSIRGLDEFDYVWISFIFHGVIEEGWSQLVRPPRLGGKQKMGVFATRSPHRPNHLGLSLLKLERIDTQNGISLICSGGDLLDGTPIVDIKPYIPFVEAKPNAASGFVTGKPEELSVSWQADCGAEILSEHEKILISQSIAQDPRPAYQDIPERIYVMAVAGYEVKFQIQGNHAIIIAVVSEINQLI</sequence>
<dbReference type="PROSITE" id="PS01318">
    <property type="entry name" value="TSAA_1"/>
    <property type="match status" value="1"/>
</dbReference>
<dbReference type="EMBL" id="JTDO01000017">
    <property type="protein sequence ID" value="KLT72221.1"/>
    <property type="molecule type" value="Genomic_DNA"/>
</dbReference>
<dbReference type="InterPro" id="IPR036413">
    <property type="entry name" value="YaeB-like_sf"/>
</dbReference>
<feature type="domain" description="TsaA-like" evidence="3">
    <location>
        <begin position="5"/>
        <end position="144"/>
    </location>
</feature>
<dbReference type="GO" id="GO:0008168">
    <property type="term" value="F:methyltransferase activity"/>
    <property type="evidence" value="ECO:0007669"/>
    <property type="project" value="UniProtKB-KW"/>
</dbReference>
<protein>
    <submittedName>
        <fullName evidence="4">Methyltransferase</fullName>
    </submittedName>
</protein>
<dbReference type="Gene3D" id="3.30.2310.10">
    <property type="entry name" value="YaeB-like"/>
    <property type="match status" value="1"/>
</dbReference>
<dbReference type="Pfam" id="PF18389">
    <property type="entry name" value="TrmO_C"/>
    <property type="match status" value="1"/>
</dbReference>
<evidence type="ECO:0000259" key="3">
    <source>
        <dbReference type="PROSITE" id="PS51668"/>
    </source>
</evidence>
<keyword evidence="1" id="KW-0949">S-adenosyl-L-methionine</keyword>
<keyword evidence="4" id="KW-0489">Methyltransferase</keyword>
<dbReference type="Gene3D" id="2.40.30.70">
    <property type="entry name" value="YaeB-like"/>
    <property type="match status" value="1"/>
</dbReference>
<proteinExistence type="inferred from homology"/>
<dbReference type="PANTHER" id="PTHR12818">
    <property type="entry name" value="TRNA (ADENINE(37)-N6)-METHYLTRANSFERASE"/>
    <property type="match status" value="1"/>
</dbReference>
<dbReference type="PATRIC" id="fig|1470200.3.peg.886"/>
<comment type="similarity">
    <text evidence="2">Belongs to the tRNA methyltransferase O family.</text>
</comment>
<evidence type="ECO:0000313" key="4">
    <source>
        <dbReference type="EMBL" id="KLT72221.1"/>
    </source>
</evidence>
<dbReference type="InterPro" id="IPR041369">
    <property type="entry name" value="TrmO_C"/>
</dbReference>
<evidence type="ECO:0000256" key="1">
    <source>
        <dbReference type="ARBA" id="ARBA00022691"/>
    </source>
</evidence>